<dbReference type="InterPro" id="IPR006523">
    <property type="entry name" value="RinA"/>
</dbReference>
<dbReference type="STRING" id="306540.SAMN05421839_1024"/>
<dbReference type="Proteomes" id="UP000242243">
    <property type="component" value="Unassembled WGS sequence"/>
</dbReference>
<evidence type="ECO:0000313" key="1">
    <source>
        <dbReference type="EMBL" id="SFO94985.1"/>
    </source>
</evidence>
<sequence>MKIQTYNQGGITLQELATTKTTFKKIESEWFNYYRTLQEIKLLEEAILYPYDESDDDPTVVAGKNSVRDTTDPTADKVIRLTKHKQLNYLREITSAIETVYNALPKDRKELVHERYWCKDNNKDWEYVAHQCSVSKRQALRWRDEMVQATVEVLGWR</sequence>
<gene>
    <name evidence="1" type="ORF">SAMN05421839_1024</name>
</gene>
<dbReference type="AlphaFoldDB" id="A0A1I5LCR0"/>
<evidence type="ECO:0000313" key="2">
    <source>
        <dbReference type="Proteomes" id="UP000242243"/>
    </source>
</evidence>
<dbReference type="NCBIfam" id="TIGR01636">
    <property type="entry name" value="phage_rinA"/>
    <property type="match status" value="1"/>
</dbReference>
<organism evidence="1 2">
    <name type="scientific">Halolactibacillus halophilus</name>
    <dbReference type="NCBI Taxonomy" id="306540"/>
    <lineage>
        <taxon>Bacteria</taxon>
        <taxon>Bacillati</taxon>
        <taxon>Bacillota</taxon>
        <taxon>Bacilli</taxon>
        <taxon>Bacillales</taxon>
        <taxon>Bacillaceae</taxon>
        <taxon>Halolactibacillus</taxon>
    </lineage>
</organism>
<protein>
    <submittedName>
        <fullName evidence="1">Phage transcriptional activator, RinA family</fullName>
    </submittedName>
</protein>
<reference evidence="1 2" key="1">
    <citation type="submission" date="2016-10" db="EMBL/GenBank/DDBJ databases">
        <authorList>
            <person name="de Groot N.N."/>
        </authorList>
    </citation>
    <scope>NUCLEOTIDE SEQUENCE [LARGE SCALE GENOMIC DNA]</scope>
    <source>
        <strain evidence="1 2">DSM 17073</strain>
    </source>
</reference>
<accession>A0A1I5LCR0</accession>
<dbReference type="EMBL" id="FOXC01000002">
    <property type="protein sequence ID" value="SFO94985.1"/>
    <property type="molecule type" value="Genomic_DNA"/>
</dbReference>
<dbReference type="OrthoDB" id="2735906at2"/>
<name>A0A1I5LCR0_9BACI</name>
<proteinExistence type="predicted"/>